<evidence type="ECO:0008006" key="3">
    <source>
        <dbReference type="Google" id="ProtNLM"/>
    </source>
</evidence>
<name>A0A062UWJ7_9EURY</name>
<comment type="caution">
    <text evidence="1">The sequence shown here is derived from an EMBL/GenBank/DDBJ whole genome shotgun (WGS) entry which is preliminary data.</text>
</comment>
<proteinExistence type="predicted"/>
<organism evidence="1 2">
    <name type="scientific">Candidatus Methanoperedens nitratireducens</name>
    <dbReference type="NCBI Taxonomy" id="1392998"/>
    <lineage>
        <taxon>Archaea</taxon>
        <taxon>Methanobacteriati</taxon>
        <taxon>Methanobacteriota</taxon>
        <taxon>Stenosarchaea group</taxon>
        <taxon>Methanomicrobia</taxon>
        <taxon>Methanosarcinales</taxon>
        <taxon>ANME-2 cluster</taxon>
        <taxon>Candidatus Methanoperedentaceae</taxon>
        <taxon>Candidatus Methanoperedens</taxon>
    </lineage>
</organism>
<dbReference type="SUPFAM" id="SSF53756">
    <property type="entry name" value="UDP-Glycosyltransferase/glycogen phosphorylase"/>
    <property type="match status" value="1"/>
</dbReference>
<dbReference type="EMBL" id="JMIY01000005">
    <property type="protein sequence ID" value="KCZ71371.1"/>
    <property type="molecule type" value="Genomic_DNA"/>
</dbReference>
<dbReference type="OrthoDB" id="46222at2157"/>
<keyword evidence="2" id="KW-1185">Reference proteome</keyword>
<gene>
    <name evidence="1" type="ORF">ANME2D_02098</name>
</gene>
<dbReference type="AlphaFoldDB" id="A0A062UWJ7"/>
<reference evidence="1 2" key="1">
    <citation type="journal article" date="2013" name="Nature">
        <title>Anaerobic oxidation of methane coupled to nitrate reduction in a novel archaeal lineage.</title>
        <authorList>
            <person name="Haroon M.F."/>
            <person name="Hu S."/>
            <person name="Shi Y."/>
            <person name="Imelfort M."/>
            <person name="Keller J."/>
            <person name="Hugenholtz P."/>
            <person name="Yuan Z."/>
            <person name="Tyson G.W."/>
        </authorList>
    </citation>
    <scope>NUCLEOTIDE SEQUENCE [LARGE SCALE GENOMIC DNA]</scope>
    <source>
        <strain evidence="1 2">ANME-2d</strain>
    </source>
</reference>
<sequence>MAHVFISPLSWGLGHAARVTPIIRELLGHGHEVTIATSGGALEMLKKEFPGCHFIFFQDYPAPYSSTRFFLPKFTLSIPNLTKALSDEKKITNRLLSNNKYDMVISDSRLGVYSDKIPSFFISHQLRFSLPYYIKPVETFSLYINEYFHKKFERVIISDNNPNTVCLSGKLCHSTRRTTNMKAYYTGILCPSHKMNVPEDLDFLISISGPEPQRSKLEEILLCQVQKLPGEKMVLLGRPHDNFEKKLDRNERDGGNFRKNVTLWGKTSLTQRGISGNG</sequence>
<protein>
    <recommendedName>
        <fullName evidence="3">Glycosyltransferase</fullName>
    </recommendedName>
</protein>
<dbReference type="Proteomes" id="UP000027153">
    <property type="component" value="Unassembled WGS sequence"/>
</dbReference>
<dbReference type="RefSeq" id="WP_052368794.1">
    <property type="nucleotide sequence ID" value="NZ_JMIY01000005.1"/>
</dbReference>
<evidence type="ECO:0000313" key="1">
    <source>
        <dbReference type="EMBL" id="KCZ71371.1"/>
    </source>
</evidence>
<evidence type="ECO:0000313" key="2">
    <source>
        <dbReference type="Proteomes" id="UP000027153"/>
    </source>
</evidence>
<accession>A0A062UWJ7</accession>